<comment type="caution">
    <text evidence="2">The sequence shown here is derived from an EMBL/GenBank/DDBJ whole genome shotgun (WGS) entry which is preliminary data.</text>
</comment>
<evidence type="ECO:0000313" key="2">
    <source>
        <dbReference type="EMBL" id="KAK7512331.1"/>
    </source>
</evidence>
<keyword evidence="3" id="KW-1185">Reference proteome</keyword>
<reference evidence="2 3" key="1">
    <citation type="submission" date="2024-04" db="EMBL/GenBank/DDBJ databases">
        <title>Phyllosticta paracitricarpa is synonymous to the EU quarantine fungus P. citricarpa based on phylogenomic analyses.</title>
        <authorList>
            <consortium name="Lawrence Berkeley National Laboratory"/>
            <person name="Van Ingen-Buijs V.A."/>
            <person name="Van Westerhoven A.C."/>
            <person name="Haridas S."/>
            <person name="Skiadas P."/>
            <person name="Martin F."/>
            <person name="Groenewald J.Z."/>
            <person name="Crous P.W."/>
            <person name="Seidl M.F."/>
        </authorList>
    </citation>
    <scope>NUCLEOTIDE SEQUENCE [LARGE SCALE GENOMIC DNA]</scope>
    <source>
        <strain evidence="2 3">CBS 123371</strain>
    </source>
</reference>
<evidence type="ECO:0000256" key="1">
    <source>
        <dbReference type="SAM" id="SignalP"/>
    </source>
</evidence>
<dbReference type="Proteomes" id="UP001363622">
    <property type="component" value="Unassembled WGS sequence"/>
</dbReference>
<gene>
    <name evidence="2" type="ORF">IWZ03DRAFT_386069</name>
</gene>
<organism evidence="2 3">
    <name type="scientific">Phyllosticta citriasiana</name>
    <dbReference type="NCBI Taxonomy" id="595635"/>
    <lineage>
        <taxon>Eukaryota</taxon>
        <taxon>Fungi</taxon>
        <taxon>Dikarya</taxon>
        <taxon>Ascomycota</taxon>
        <taxon>Pezizomycotina</taxon>
        <taxon>Dothideomycetes</taxon>
        <taxon>Dothideomycetes incertae sedis</taxon>
        <taxon>Botryosphaeriales</taxon>
        <taxon>Phyllostictaceae</taxon>
        <taxon>Phyllosticta</taxon>
    </lineage>
</organism>
<protein>
    <recommendedName>
        <fullName evidence="4">Secreted protein</fullName>
    </recommendedName>
</protein>
<evidence type="ECO:0000313" key="3">
    <source>
        <dbReference type="Proteomes" id="UP001363622"/>
    </source>
</evidence>
<evidence type="ECO:0008006" key="4">
    <source>
        <dbReference type="Google" id="ProtNLM"/>
    </source>
</evidence>
<feature type="signal peptide" evidence="1">
    <location>
        <begin position="1"/>
        <end position="17"/>
    </location>
</feature>
<keyword evidence="1" id="KW-0732">Signal</keyword>
<sequence>MLAHLLPFLVYPFLSSCSKVADVSVSTSLFRLVIRSSQWEPASQVPTSTNSQNELIKRFRSLGPTSRGVAHNRFFLFLRFGVLWLSMLSIQEKGSGGQATYIGKGADGQTTTTTTTTTGSKWCGCVAVTRVR</sequence>
<proteinExistence type="predicted"/>
<name>A0ABR1KI27_9PEZI</name>
<feature type="chain" id="PRO_5045908835" description="Secreted protein" evidence="1">
    <location>
        <begin position="18"/>
        <end position="132"/>
    </location>
</feature>
<accession>A0ABR1KI27</accession>
<dbReference type="EMBL" id="JBBPHU010000011">
    <property type="protein sequence ID" value="KAK7512331.1"/>
    <property type="molecule type" value="Genomic_DNA"/>
</dbReference>